<evidence type="ECO:0000313" key="2">
    <source>
        <dbReference type="Proteomes" id="UP000054047"/>
    </source>
</evidence>
<evidence type="ECO:0000313" key="1">
    <source>
        <dbReference type="EMBL" id="KIH56642.1"/>
    </source>
</evidence>
<accession>A0A0C2D3K4</accession>
<evidence type="ECO:0008006" key="3">
    <source>
        <dbReference type="Google" id="ProtNLM"/>
    </source>
</evidence>
<gene>
    <name evidence="1" type="ORF">ANCDUO_13177</name>
</gene>
<name>A0A0C2D3K4_9BILA</name>
<proteinExistence type="predicted"/>
<dbReference type="OrthoDB" id="7951431at2759"/>
<dbReference type="AlphaFoldDB" id="A0A0C2D3K4"/>
<keyword evidence="2" id="KW-1185">Reference proteome</keyword>
<dbReference type="PANTHER" id="PTHR46068">
    <property type="entry name" value="PROTEIN CBG27172"/>
    <property type="match status" value="1"/>
</dbReference>
<protein>
    <recommendedName>
        <fullName evidence="3">Transposase</fullName>
    </recommendedName>
</protein>
<dbReference type="EMBL" id="KN735449">
    <property type="protein sequence ID" value="KIH56642.1"/>
    <property type="molecule type" value="Genomic_DNA"/>
</dbReference>
<reference evidence="1 2" key="1">
    <citation type="submission" date="2013-12" db="EMBL/GenBank/DDBJ databases">
        <title>Draft genome of the parsitic nematode Ancylostoma duodenale.</title>
        <authorList>
            <person name="Mitreva M."/>
        </authorList>
    </citation>
    <scope>NUCLEOTIDE SEQUENCE [LARGE SCALE GENOMIC DNA]</scope>
    <source>
        <strain evidence="1 2">Zhejiang</strain>
    </source>
</reference>
<dbReference type="GO" id="GO:0003676">
    <property type="term" value="F:nucleic acid binding"/>
    <property type="evidence" value="ECO:0007669"/>
    <property type="project" value="InterPro"/>
</dbReference>
<sequence length="119" mass="14162">MASDLGLSEKTVRRVMKEDLNLRPFKIQEVHYLNERMKLKRLHKIKKMRRSAVAGHHRRILFTDEKMFTLNPPHNHRNDRVLLSEESRRTGNVHTLARRHFTTSIMVWAGIRQNSVGFH</sequence>
<dbReference type="InterPro" id="IPR036397">
    <property type="entry name" value="RNaseH_sf"/>
</dbReference>
<organism evidence="1 2">
    <name type="scientific">Ancylostoma duodenale</name>
    <dbReference type="NCBI Taxonomy" id="51022"/>
    <lineage>
        <taxon>Eukaryota</taxon>
        <taxon>Metazoa</taxon>
        <taxon>Ecdysozoa</taxon>
        <taxon>Nematoda</taxon>
        <taxon>Chromadorea</taxon>
        <taxon>Rhabditida</taxon>
        <taxon>Rhabditina</taxon>
        <taxon>Rhabditomorpha</taxon>
        <taxon>Strongyloidea</taxon>
        <taxon>Ancylostomatidae</taxon>
        <taxon>Ancylostomatinae</taxon>
        <taxon>Ancylostoma</taxon>
    </lineage>
</organism>
<dbReference type="Gene3D" id="3.30.420.10">
    <property type="entry name" value="Ribonuclease H-like superfamily/Ribonuclease H"/>
    <property type="match status" value="1"/>
</dbReference>
<dbReference type="Proteomes" id="UP000054047">
    <property type="component" value="Unassembled WGS sequence"/>
</dbReference>
<dbReference type="PANTHER" id="PTHR46068:SF1">
    <property type="entry name" value="TRANSPOSASE IS30-LIKE HTH DOMAIN-CONTAINING PROTEIN"/>
    <property type="match status" value="1"/>
</dbReference>